<protein>
    <submittedName>
        <fullName evidence="2">AAA family ATPase</fullName>
    </submittedName>
</protein>
<sequence>MDEMKIRVAVAQGGVMNTRPKTAEYASLAAFVHEWEEPTPIPDNSPESKKGLPYFVGGVVSGKRHDSNVIERTMLTLDIEAPADAKKQPPRPQVVSAALKGQGVEFWLYTTASHETAKPRYRIVLPLAKPLPADADTLRTATLEAAALAGVADWCASESWVLSQPMFLPATVDGKAPKTWRNTGTRFAPSGKPTKDAPADIPDEHIDPVLRALQRAGLYLREDAAHKGKHYITCPWDSEHGKPTAGDGTSTQTVYYEAHHDGNPRPAAHCLDTAPDEGGKPHLTYRTLVNWLRENGHLAATEENADTEAELEEPETFWDGTAIGHMLDTDPTPTEFAIRGLAPVGKVTVLAGPGGVSKSSLALRVLLAAATGSSFGPFTANKPMRCMYLSYEDDAQTFHNRIHAMYAALSNSVEGMLYDTALVYKNLRIAPVADQAASWTLMQKDGRFGAAQATERLRWLTKLLKEQRVRLLVIDPVAYAHHLEESSPGEIAQFMQAMGRAAAEARCAILMLHHMHKTALWASLEDIHQGSLRGASSFGDYARSVAVLVSMPQKDAPAYGLPATHETVGRYAVFKHVKHNYSESLGVHVFERKGPLLVPTDIAQLSPLEVAETKAQQKQEERERKLDMATHELLEYLHMQPNHTAKASAVSVDVFRKHTDSLGVVDWCIAQGYLTVPEVKNGQAKPYTLTPKGVAFVTG</sequence>
<evidence type="ECO:0000256" key="1">
    <source>
        <dbReference type="SAM" id="MobiDB-lite"/>
    </source>
</evidence>
<feature type="region of interest" description="Disordered" evidence="1">
    <location>
        <begin position="179"/>
        <end position="202"/>
    </location>
</feature>
<reference evidence="3" key="1">
    <citation type="journal article" date="2019" name="Int. J. Syst. Evol. Microbiol.">
        <title>The Global Catalogue of Microorganisms (GCM) 10K type strain sequencing project: providing services to taxonomists for standard genome sequencing and annotation.</title>
        <authorList>
            <consortium name="The Broad Institute Genomics Platform"/>
            <consortium name="The Broad Institute Genome Sequencing Center for Infectious Disease"/>
            <person name="Wu L."/>
            <person name="Ma J."/>
        </authorList>
    </citation>
    <scope>NUCLEOTIDE SEQUENCE [LARGE SCALE GENOMIC DNA]</scope>
    <source>
        <strain evidence="3">KCTC 42501</strain>
    </source>
</reference>
<organism evidence="2 3">
    <name type="scientific">Hydrogenophaga luteola</name>
    <dbReference type="NCBI Taxonomy" id="1591122"/>
    <lineage>
        <taxon>Bacteria</taxon>
        <taxon>Pseudomonadati</taxon>
        <taxon>Pseudomonadota</taxon>
        <taxon>Betaproteobacteria</taxon>
        <taxon>Burkholderiales</taxon>
        <taxon>Comamonadaceae</taxon>
        <taxon>Hydrogenophaga</taxon>
    </lineage>
</organism>
<comment type="caution">
    <text evidence="2">The sequence shown here is derived from an EMBL/GenBank/DDBJ whole genome shotgun (WGS) entry which is preliminary data.</text>
</comment>
<evidence type="ECO:0000313" key="3">
    <source>
        <dbReference type="Proteomes" id="UP001595729"/>
    </source>
</evidence>
<gene>
    <name evidence="2" type="ORF">ACFOPI_07380</name>
</gene>
<keyword evidence="3" id="KW-1185">Reference proteome</keyword>
<dbReference type="InterPro" id="IPR027417">
    <property type="entry name" value="P-loop_NTPase"/>
</dbReference>
<name>A0ABV7W386_9BURK</name>
<dbReference type="SUPFAM" id="SSF52540">
    <property type="entry name" value="P-loop containing nucleoside triphosphate hydrolases"/>
    <property type="match status" value="1"/>
</dbReference>
<dbReference type="Proteomes" id="UP001595729">
    <property type="component" value="Unassembled WGS sequence"/>
</dbReference>
<dbReference type="Pfam" id="PF13481">
    <property type="entry name" value="AAA_25"/>
    <property type="match status" value="1"/>
</dbReference>
<evidence type="ECO:0000313" key="2">
    <source>
        <dbReference type="EMBL" id="MFC3683412.1"/>
    </source>
</evidence>
<feature type="compositionally biased region" description="Basic and acidic residues" evidence="1">
    <location>
        <begin position="193"/>
        <end position="202"/>
    </location>
</feature>
<dbReference type="Gene3D" id="3.40.50.300">
    <property type="entry name" value="P-loop containing nucleotide triphosphate hydrolases"/>
    <property type="match status" value="1"/>
</dbReference>
<proteinExistence type="predicted"/>
<accession>A0ABV7W386</accession>
<dbReference type="RefSeq" id="WP_382172539.1">
    <property type="nucleotide sequence ID" value="NZ_JBHRXX010000002.1"/>
</dbReference>
<dbReference type="EMBL" id="JBHRXX010000002">
    <property type="protein sequence ID" value="MFC3683412.1"/>
    <property type="molecule type" value="Genomic_DNA"/>
</dbReference>